<feature type="region of interest" description="Disordered" evidence="1">
    <location>
        <begin position="49"/>
        <end position="79"/>
    </location>
</feature>
<evidence type="ECO:0000313" key="2">
    <source>
        <dbReference type="EMBL" id="CDF87849.1"/>
    </source>
</evidence>
<dbReference type="Proteomes" id="UP000019375">
    <property type="component" value="Unassembled WGS sequence"/>
</dbReference>
<evidence type="ECO:0000256" key="1">
    <source>
        <dbReference type="SAM" id="MobiDB-lite"/>
    </source>
</evidence>
<feature type="compositionally biased region" description="Basic and acidic residues" evidence="1">
    <location>
        <begin position="51"/>
        <end position="61"/>
    </location>
</feature>
<accession>A0A8J2WVF5</accession>
<gene>
    <name evidence="2" type="ORF">BN860_15852g</name>
</gene>
<dbReference type="EMBL" id="HG316454">
    <property type="protein sequence ID" value="CDF87849.1"/>
    <property type="molecule type" value="Genomic_DNA"/>
</dbReference>
<reference evidence="3" key="1">
    <citation type="journal article" date="2013" name="Genome Announc.">
        <title>Genome sequence of the food spoilage yeast Zygosaccharomyces bailii CLIB 213(T).</title>
        <authorList>
            <person name="Galeote V."/>
            <person name="Bigey F."/>
            <person name="Devillers H."/>
            <person name="Neuveglise C."/>
            <person name="Dequin S."/>
        </authorList>
    </citation>
    <scope>NUCLEOTIDE SEQUENCE [LARGE SCALE GENOMIC DNA]</scope>
    <source>
        <strain evidence="3">CLIB 213 / ATCC 58445 / CBS 680 / CCRC 21525 / NBRC 1098 / NCYC 1416 / NRRL Y-2227</strain>
    </source>
</reference>
<keyword evidence="3" id="KW-1185">Reference proteome</keyword>
<protein>
    <submittedName>
        <fullName evidence="2">BN860_15852g1_1</fullName>
    </submittedName>
</protein>
<dbReference type="AlphaFoldDB" id="A0A8J2WVF5"/>
<sequence length="79" mass="8498">MAGLNSNTAKDAQLAKMEADLGTCQKLRLNRGGKVKEVDAAALRKPHARTFGRDFQHHEHVGNGNAGGLLRNDGHRPGN</sequence>
<name>A0A8J2WVF5_ZYGB2</name>
<organism evidence="2 3">
    <name type="scientific">Zygosaccharomyces bailii (strain CLIB 213 / ATCC 58445 / CBS 680 / BCRC 21525 / NBRC 1098 / NCYC 1416 / NRRL Y-2227)</name>
    <dbReference type="NCBI Taxonomy" id="1333698"/>
    <lineage>
        <taxon>Eukaryota</taxon>
        <taxon>Fungi</taxon>
        <taxon>Dikarya</taxon>
        <taxon>Ascomycota</taxon>
        <taxon>Saccharomycotina</taxon>
        <taxon>Saccharomycetes</taxon>
        <taxon>Saccharomycetales</taxon>
        <taxon>Saccharomycetaceae</taxon>
        <taxon>Zygosaccharomyces</taxon>
    </lineage>
</organism>
<dbReference type="OrthoDB" id="4055815at2759"/>
<proteinExistence type="predicted"/>
<evidence type="ECO:0000313" key="3">
    <source>
        <dbReference type="Proteomes" id="UP000019375"/>
    </source>
</evidence>